<evidence type="ECO:0000256" key="1">
    <source>
        <dbReference type="ARBA" id="ARBA00004167"/>
    </source>
</evidence>
<feature type="transmembrane region" description="Helical" evidence="6">
    <location>
        <begin position="218"/>
        <end position="241"/>
    </location>
</feature>
<evidence type="ECO:0000256" key="5">
    <source>
        <dbReference type="SAM" id="MobiDB-lite"/>
    </source>
</evidence>
<feature type="compositionally biased region" description="Low complexity" evidence="5">
    <location>
        <begin position="185"/>
        <end position="197"/>
    </location>
</feature>
<evidence type="ECO:0000256" key="6">
    <source>
        <dbReference type="SAM" id="Phobius"/>
    </source>
</evidence>
<feature type="signal peptide" evidence="7">
    <location>
        <begin position="1"/>
        <end position="30"/>
    </location>
</feature>
<feature type="compositionally biased region" description="Polar residues" evidence="5">
    <location>
        <begin position="320"/>
        <end position="333"/>
    </location>
</feature>
<keyword evidence="2 6" id="KW-0812">Transmembrane</keyword>
<feature type="region of interest" description="Disordered" evidence="5">
    <location>
        <begin position="171"/>
        <end position="214"/>
    </location>
</feature>
<evidence type="ECO:0000313" key="9">
    <source>
        <dbReference type="Proteomes" id="UP001221757"/>
    </source>
</evidence>
<keyword evidence="7" id="KW-0732">Signal</keyword>
<dbReference type="PANTHER" id="PTHR15549">
    <property type="entry name" value="PAIRED IMMUNOGLOBULIN-LIKE TYPE 2 RECEPTOR"/>
    <property type="match status" value="1"/>
</dbReference>
<keyword evidence="9" id="KW-1185">Reference proteome</keyword>
<protein>
    <submittedName>
        <fullName evidence="8">Uncharacterized protein</fullName>
    </submittedName>
</protein>
<dbReference type="GO" id="GO:0016020">
    <property type="term" value="C:membrane"/>
    <property type="evidence" value="ECO:0007669"/>
    <property type="project" value="UniProtKB-SubCell"/>
</dbReference>
<comment type="subcellular location">
    <subcellularLocation>
        <location evidence="1">Membrane</location>
        <topology evidence="1">Single-pass membrane protein</topology>
    </subcellularLocation>
</comment>
<feature type="chain" id="PRO_5042143632" evidence="7">
    <location>
        <begin position="31"/>
        <end position="506"/>
    </location>
</feature>
<organism evidence="8 9">
    <name type="scientific">Mycena rosella</name>
    <name type="common">Pink bonnet</name>
    <name type="synonym">Agaricus rosellus</name>
    <dbReference type="NCBI Taxonomy" id="1033263"/>
    <lineage>
        <taxon>Eukaryota</taxon>
        <taxon>Fungi</taxon>
        <taxon>Dikarya</taxon>
        <taxon>Basidiomycota</taxon>
        <taxon>Agaricomycotina</taxon>
        <taxon>Agaricomycetes</taxon>
        <taxon>Agaricomycetidae</taxon>
        <taxon>Agaricales</taxon>
        <taxon>Marasmiineae</taxon>
        <taxon>Mycenaceae</taxon>
        <taxon>Mycena</taxon>
    </lineage>
</organism>
<evidence type="ECO:0000313" key="8">
    <source>
        <dbReference type="EMBL" id="KAJ7710448.1"/>
    </source>
</evidence>
<proteinExistence type="predicted"/>
<dbReference type="Proteomes" id="UP001221757">
    <property type="component" value="Unassembled WGS sequence"/>
</dbReference>
<dbReference type="PANTHER" id="PTHR15549:SF26">
    <property type="entry name" value="AXIAL BUDDING PATTERN PROTEIN 2-RELATED"/>
    <property type="match status" value="1"/>
</dbReference>
<gene>
    <name evidence="8" type="ORF">B0H17DRAFT_1173516</name>
</gene>
<dbReference type="InterPro" id="IPR051694">
    <property type="entry name" value="Immunoregulatory_rcpt-like"/>
</dbReference>
<keyword evidence="3 6" id="KW-1133">Transmembrane helix</keyword>
<dbReference type="GO" id="GO:0071944">
    <property type="term" value="C:cell periphery"/>
    <property type="evidence" value="ECO:0007669"/>
    <property type="project" value="UniProtKB-ARBA"/>
</dbReference>
<sequence length="506" mass="53821">MRGSHILRIGLAATVCTLIIMATFIPLVAGQANRTVDDFSPLITYSPASAVTHLDTTGLDVSKLYNGTVGIMNTTVVPEINMTLQFTGTAVWLFLAKPRSTDTFVTSYDISLDGVPVDQEVSVDANEDDEYGVLAFSNDTLSLGPHSVQMIASDGGTVYFDYAVFTSNDPTPETTIPPVAPPSSSPASTASGKAKSTTRPDTSQSSGSTAGAKPSSHLAAIAGGAAGAFLLLAACLTWLLVSRRRRQRRKPHQIYAPGPYGGRGEAQPVYAQASEAALLRVPTSASHHSLAPPSFDTPPPVPRFEGQYQQDAHQQYLYPNPSQANFAGQTQPQLPSPHESYPQHPPANMSRYTPASQQYDAPSENRAQFASHSPSLRQKAPARAYEYAGADPDADMARMMAEQRAIEAEYARPTAAIWGGDDKVALAVQLDAPIRSPGILEWNPVSPSASSVSPSTSAHTYTYPPSPYSGSAGDPALSNIAAEMRALRAQVARLEGTQEEMPPAYT</sequence>
<feature type="compositionally biased region" description="Polar residues" evidence="5">
    <location>
        <begin position="350"/>
        <end position="376"/>
    </location>
</feature>
<keyword evidence="4 6" id="KW-0472">Membrane</keyword>
<name>A0AAD7MCA0_MYCRO</name>
<evidence type="ECO:0000256" key="4">
    <source>
        <dbReference type="ARBA" id="ARBA00023136"/>
    </source>
</evidence>
<feature type="region of interest" description="Disordered" evidence="5">
    <location>
        <begin position="319"/>
        <end position="382"/>
    </location>
</feature>
<evidence type="ECO:0000256" key="3">
    <source>
        <dbReference type="ARBA" id="ARBA00022989"/>
    </source>
</evidence>
<reference evidence="8" key="1">
    <citation type="submission" date="2023-03" db="EMBL/GenBank/DDBJ databases">
        <title>Massive genome expansion in bonnet fungi (Mycena s.s.) driven by repeated elements and novel gene families across ecological guilds.</title>
        <authorList>
            <consortium name="Lawrence Berkeley National Laboratory"/>
            <person name="Harder C.B."/>
            <person name="Miyauchi S."/>
            <person name="Viragh M."/>
            <person name="Kuo A."/>
            <person name="Thoen E."/>
            <person name="Andreopoulos B."/>
            <person name="Lu D."/>
            <person name="Skrede I."/>
            <person name="Drula E."/>
            <person name="Henrissat B."/>
            <person name="Morin E."/>
            <person name="Kohler A."/>
            <person name="Barry K."/>
            <person name="LaButti K."/>
            <person name="Morin E."/>
            <person name="Salamov A."/>
            <person name="Lipzen A."/>
            <person name="Mereny Z."/>
            <person name="Hegedus B."/>
            <person name="Baldrian P."/>
            <person name="Stursova M."/>
            <person name="Weitz H."/>
            <person name="Taylor A."/>
            <person name="Grigoriev I.V."/>
            <person name="Nagy L.G."/>
            <person name="Martin F."/>
            <person name="Kauserud H."/>
        </authorList>
    </citation>
    <scope>NUCLEOTIDE SEQUENCE</scope>
    <source>
        <strain evidence="8">CBHHK067</strain>
    </source>
</reference>
<dbReference type="AlphaFoldDB" id="A0AAD7MCA0"/>
<feature type="compositionally biased region" description="Polar residues" evidence="5">
    <location>
        <begin position="199"/>
        <end position="209"/>
    </location>
</feature>
<evidence type="ECO:0000256" key="7">
    <source>
        <dbReference type="SAM" id="SignalP"/>
    </source>
</evidence>
<accession>A0AAD7MCA0</accession>
<dbReference type="Gene3D" id="2.60.120.260">
    <property type="entry name" value="Galactose-binding domain-like"/>
    <property type="match status" value="1"/>
</dbReference>
<feature type="region of interest" description="Disordered" evidence="5">
    <location>
        <begin position="247"/>
        <end position="266"/>
    </location>
</feature>
<dbReference type="EMBL" id="JARKIE010000001">
    <property type="protein sequence ID" value="KAJ7710448.1"/>
    <property type="molecule type" value="Genomic_DNA"/>
</dbReference>
<evidence type="ECO:0000256" key="2">
    <source>
        <dbReference type="ARBA" id="ARBA00022692"/>
    </source>
</evidence>
<feature type="region of interest" description="Disordered" evidence="5">
    <location>
        <begin position="282"/>
        <end position="305"/>
    </location>
</feature>
<comment type="caution">
    <text evidence="8">The sequence shown here is derived from an EMBL/GenBank/DDBJ whole genome shotgun (WGS) entry which is preliminary data.</text>
</comment>